<feature type="domain" description="UFSP2 second" evidence="2">
    <location>
        <begin position="40"/>
        <end position="116"/>
    </location>
</feature>
<sequence>MVVSDPCDVNSIIFRVRGGLDLSCRLDSTEESQVKGALARAFERLRAELTSPSLVFGVCNSSVYIWPNSNLRITPAEVTANTACRDLQQHVQADDSDAAKRPGKKKDKRNSAAVSVSILPPVLGGKQYCCYRY</sequence>
<feature type="non-terminal residue" evidence="3">
    <location>
        <position position="133"/>
    </location>
</feature>
<dbReference type="AlphaFoldDB" id="A0A8J7TBP2"/>
<dbReference type="Pfam" id="PF20908">
    <property type="entry name" value="UfSP2_N"/>
    <property type="match status" value="1"/>
</dbReference>
<keyword evidence="4" id="KW-1185">Reference proteome</keyword>
<dbReference type="Proteomes" id="UP000736164">
    <property type="component" value="Unassembled WGS sequence"/>
</dbReference>
<protein>
    <submittedName>
        <fullName evidence="3">UFSP2 protease</fullName>
    </submittedName>
</protein>
<keyword evidence="3" id="KW-0378">Hydrolase</keyword>
<dbReference type="InterPro" id="IPR049387">
    <property type="entry name" value="UFSP2-like_2nd"/>
</dbReference>
<accession>A0A8J7TBP2</accession>
<dbReference type="EMBL" id="JAAWVO010034449">
    <property type="protein sequence ID" value="MBN3317328.1"/>
    <property type="molecule type" value="Genomic_DNA"/>
</dbReference>
<evidence type="ECO:0000259" key="2">
    <source>
        <dbReference type="Pfam" id="PF20908"/>
    </source>
</evidence>
<feature type="non-terminal residue" evidence="3">
    <location>
        <position position="1"/>
    </location>
</feature>
<dbReference type="GO" id="GO:0006508">
    <property type="term" value="P:proteolysis"/>
    <property type="evidence" value="ECO:0007669"/>
    <property type="project" value="UniProtKB-KW"/>
</dbReference>
<dbReference type="GO" id="GO:0008233">
    <property type="term" value="F:peptidase activity"/>
    <property type="evidence" value="ECO:0007669"/>
    <property type="project" value="UniProtKB-KW"/>
</dbReference>
<name>A0A8J7TBP2_ATRSP</name>
<keyword evidence="3" id="KW-0645">Protease</keyword>
<reference evidence="3" key="1">
    <citation type="journal article" date="2021" name="Cell">
        <title>Tracing the genetic footprints of vertebrate landing in non-teleost ray-finned fishes.</title>
        <authorList>
            <person name="Bi X."/>
            <person name="Wang K."/>
            <person name="Yang L."/>
            <person name="Pan H."/>
            <person name="Jiang H."/>
            <person name="Wei Q."/>
            <person name="Fang M."/>
            <person name="Yu H."/>
            <person name="Zhu C."/>
            <person name="Cai Y."/>
            <person name="He Y."/>
            <person name="Gan X."/>
            <person name="Zeng H."/>
            <person name="Yu D."/>
            <person name="Zhu Y."/>
            <person name="Jiang H."/>
            <person name="Qiu Q."/>
            <person name="Yang H."/>
            <person name="Zhang Y.E."/>
            <person name="Wang W."/>
            <person name="Zhu M."/>
            <person name="He S."/>
            <person name="Zhang G."/>
        </authorList>
    </citation>
    <scope>NUCLEOTIDE SEQUENCE</scope>
    <source>
        <strain evidence="3">Allg_001</strain>
    </source>
</reference>
<gene>
    <name evidence="3" type="primary">Ufsp2</name>
    <name evidence="3" type="ORF">GTO95_0015434</name>
</gene>
<proteinExistence type="predicted"/>
<feature type="region of interest" description="Disordered" evidence="1">
    <location>
        <begin position="90"/>
        <end position="112"/>
    </location>
</feature>
<evidence type="ECO:0000313" key="4">
    <source>
        <dbReference type="Proteomes" id="UP000736164"/>
    </source>
</evidence>
<comment type="caution">
    <text evidence="3">The sequence shown here is derived from an EMBL/GenBank/DDBJ whole genome shotgun (WGS) entry which is preliminary data.</text>
</comment>
<organism evidence="3 4">
    <name type="scientific">Atractosteus spatula</name>
    <name type="common">Alligator gar</name>
    <name type="synonym">Lepisosteus spatula</name>
    <dbReference type="NCBI Taxonomy" id="7917"/>
    <lineage>
        <taxon>Eukaryota</taxon>
        <taxon>Metazoa</taxon>
        <taxon>Chordata</taxon>
        <taxon>Craniata</taxon>
        <taxon>Vertebrata</taxon>
        <taxon>Euteleostomi</taxon>
        <taxon>Actinopterygii</taxon>
        <taxon>Neopterygii</taxon>
        <taxon>Holostei</taxon>
        <taxon>Semionotiformes</taxon>
        <taxon>Lepisosteidae</taxon>
        <taxon>Atractosteus</taxon>
    </lineage>
</organism>
<evidence type="ECO:0000313" key="3">
    <source>
        <dbReference type="EMBL" id="MBN3317328.1"/>
    </source>
</evidence>
<evidence type="ECO:0000256" key="1">
    <source>
        <dbReference type="SAM" id="MobiDB-lite"/>
    </source>
</evidence>